<dbReference type="SUPFAM" id="SSF88697">
    <property type="entry name" value="PUA domain-like"/>
    <property type="match status" value="1"/>
</dbReference>
<keyword evidence="11" id="KW-1185">Reference proteome</keyword>
<dbReference type="EC" id="2.7.2.11" evidence="8"/>
<dbReference type="PROSITE" id="PS00902">
    <property type="entry name" value="GLUTAMATE_5_KINASE"/>
    <property type="match status" value="1"/>
</dbReference>
<dbReference type="Gene3D" id="2.30.130.10">
    <property type="entry name" value="PUA domain"/>
    <property type="match status" value="1"/>
</dbReference>
<keyword evidence="1 8" id="KW-0963">Cytoplasm</keyword>
<dbReference type="InterPro" id="IPR011529">
    <property type="entry name" value="Glu_5kinase"/>
</dbReference>
<dbReference type="GO" id="GO:0004349">
    <property type="term" value="F:glutamate 5-kinase activity"/>
    <property type="evidence" value="ECO:0007669"/>
    <property type="project" value="UniProtKB-EC"/>
</dbReference>
<evidence type="ECO:0000313" key="11">
    <source>
        <dbReference type="Proteomes" id="UP001595887"/>
    </source>
</evidence>
<dbReference type="InterPro" id="IPR036974">
    <property type="entry name" value="PUA_sf"/>
</dbReference>
<evidence type="ECO:0000256" key="3">
    <source>
        <dbReference type="ARBA" id="ARBA00022650"/>
    </source>
</evidence>
<comment type="catalytic activity">
    <reaction evidence="8">
        <text>L-glutamate + ATP = L-glutamyl 5-phosphate + ADP</text>
        <dbReference type="Rhea" id="RHEA:14877"/>
        <dbReference type="ChEBI" id="CHEBI:29985"/>
        <dbReference type="ChEBI" id="CHEBI:30616"/>
        <dbReference type="ChEBI" id="CHEBI:58274"/>
        <dbReference type="ChEBI" id="CHEBI:456216"/>
        <dbReference type="EC" id="2.7.2.11"/>
    </reaction>
</comment>
<dbReference type="PANTHER" id="PTHR43654">
    <property type="entry name" value="GLUTAMATE 5-KINASE"/>
    <property type="match status" value="1"/>
</dbReference>
<evidence type="ECO:0000256" key="8">
    <source>
        <dbReference type="HAMAP-Rule" id="MF_00456"/>
    </source>
</evidence>
<organism evidence="10 11">
    <name type="scientific">Sphingorhabdus arenilitoris</name>
    <dbReference type="NCBI Taxonomy" id="1490041"/>
    <lineage>
        <taxon>Bacteria</taxon>
        <taxon>Pseudomonadati</taxon>
        <taxon>Pseudomonadota</taxon>
        <taxon>Alphaproteobacteria</taxon>
        <taxon>Sphingomonadales</taxon>
        <taxon>Sphingomonadaceae</taxon>
        <taxon>Sphingorhabdus</taxon>
    </lineage>
</organism>
<evidence type="ECO:0000256" key="1">
    <source>
        <dbReference type="ARBA" id="ARBA00022490"/>
    </source>
</evidence>
<proteinExistence type="inferred from homology"/>
<keyword evidence="6 8" id="KW-0418">Kinase</keyword>
<gene>
    <name evidence="8 10" type="primary">proB</name>
    <name evidence="10" type="ORF">ACFOWX_12200</name>
</gene>
<protein>
    <recommendedName>
        <fullName evidence="8">Glutamate 5-kinase</fullName>
        <ecNumber evidence="8">2.7.2.11</ecNumber>
    </recommendedName>
    <alternativeName>
        <fullName evidence="8">Gamma-glutamyl kinase</fullName>
        <shortName evidence="8">GK</shortName>
    </alternativeName>
</protein>
<evidence type="ECO:0000313" key="10">
    <source>
        <dbReference type="EMBL" id="MFC4293179.1"/>
    </source>
</evidence>
<reference evidence="11" key="1">
    <citation type="journal article" date="2019" name="Int. J. Syst. Evol. Microbiol.">
        <title>The Global Catalogue of Microorganisms (GCM) 10K type strain sequencing project: providing services to taxonomists for standard genome sequencing and annotation.</title>
        <authorList>
            <consortium name="The Broad Institute Genomics Platform"/>
            <consortium name="The Broad Institute Genome Sequencing Center for Infectious Disease"/>
            <person name="Wu L."/>
            <person name="Ma J."/>
        </authorList>
    </citation>
    <scope>NUCLEOTIDE SEQUENCE [LARGE SCALE GENOMIC DNA]</scope>
    <source>
        <strain evidence="11">CECT 8531</strain>
    </source>
</reference>
<dbReference type="Proteomes" id="UP001595887">
    <property type="component" value="Unassembled WGS sequence"/>
</dbReference>
<sequence>MNGNEFDPENCPFLVVKIGSALLVNPDGSVRREWLEKLVAELGQRHRAGQQIIIVSSGAIALGSRKLGFEKGGRATLSEAQASASVGQIILSSLWAELLASEGIIAAQMLLTLNDLENRRSYLNISATFRRLRRNHVVPVVNENDSVTTQEIRFGDNDRLAARVAQAAGADGVVLLSDIDGLYDRHPAHPDAEIIAEVPKVDGEIEAMADDGGPSSGMGSGGMASKLEAARIANMAGISLAIISGIEDSPLTRFAKGGPGTWFHPQEEQSARKVWLGGLLSGDGQIFLDDGAVRALRDGNSLLAVGVVLIKGEFQRGDVVDILDKDGVIVARGLAEYKSADAQRIIGKNSDEIEAILGHSPRSSLVHRDHMAML</sequence>
<comment type="pathway">
    <text evidence="8">Amino-acid biosynthesis; L-proline biosynthesis; L-glutamate 5-semialdehyde from L-glutamate: step 1/2.</text>
</comment>
<dbReference type="InterPro" id="IPR001057">
    <property type="entry name" value="Glu/AcGlu_kinase"/>
</dbReference>
<dbReference type="CDD" id="cd21157">
    <property type="entry name" value="PUA_G5K"/>
    <property type="match status" value="1"/>
</dbReference>
<keyword evidence="7 8" id="KW-0067">ATP-binding</keyword>
<dbReference type="InterPro" id="IPR036393">
    <property type="entry name" value="AceGlu_kinase-like_sf"/>
</dbReference>
<feature type="binding site" evidence="8">
    <location>
        <position position="57"/>
    </location>
    <ligand>
        <name>substrate</name>
    </ligand>
</feature>
<dbReference type="RefSeq" id="WP_381424488.1">
    <property type="nucleotide sequence ID" value="NZ_JBHSDH010000013.1"/>
</dbReference>
<evidence type="ECO:0000256" key="6">
    <source>
        <dbReference type="ARBA" id="ARBA00022777"/>
    </source>
</evidence>
<evidence type="ECO:0000256" key="7">
    <source>
        <dbReference type="ARBA" id="ARBA00022840"/>
    </source>
</evidence>
<keyword evidence="5 8" id="KW-0547">Nucleotide-binding</keyword>
<dbReference type="SMART" id="SM00359">
    <property type="entry name" value="PUA"/>
    <property type="match status" value="1"/>
</dbReference>
<feature type="binding site" evidence="8">
    <location>
        <begin position="177"/>
        <end position="178"/>
    </location>
    <ligand>
        <name>ATP</name>
        <dbReference type="ChEBI" id="CHEBI:30616"/>
    </ligand>
</feature>
<dbReference type="EMBL" id="JBHSDH010000013">
    <property type="protein sequence ID" value="MFC4293179.1"/>
    <property type="molecule type" value="Genomic_DNA"/>
</dbReference>
<feature type="binding site" evidence="8">
    <location>
        <position position="17"/>
    </location>
    <ligand>
        <name>ATP</name>
        <dbReference type="ChEBI" id="CHEBI:30616"/>
    </ligand>
</feature>
<dbReference type="PANTHER" id="PTHR43654:SF1">
    <property type="entry name" value="ISOPENTENYL PHOSPHATE KINASE"/>
    <property type="match status" value="1"/>
</dbReference>
<feature type="binding site" evidence="8">
    <location>
        <position position="157"/>
    </location>
    <ligand>
        <name>substrate</name>
    </ligand>
</feature>
<dbReference type="InterPro" id="IPR041739">
    <property type="entry name" value="G5K_ProB"/>
</dbReference>
<feature type="binding site" evidence="8">
    <location>
        <position position="145"/>
    </location>
    <ligand>
        <name>substrate</name>
    </ligand>
</feature>
<keyword evidence="2 8" id="KW-0028">Amino-acid biosynthesis</keyword>
<comment type="similarity">
    <text evidence="8">Belongs to the glutamate 5-kinase family.</text>
</comment>
<evidence type="ECO:0000259" key="9">
    <source>
        <dbReference type="SMART" id="SM00359"/>
    </source>
</evidence>
<dbReference type="SUPFAM" id="SSF53633">
    <property type="entry name" value="Carbamate kinase-like"/>
    <property type="match status" value="1"/>
</dbReference>
<dbReference type="PIRSF" id="PIRSF000729">
    <property type="entry name" value="GK"/>
    <property type="match status" value="1"/>
</dbReference>
<dbReference type="InterPro" id="IPR005715">
    <property type="entry name" value="Glu_5kinase/COase_Synthase"/>
</dbReference>
<keyword evidence="4 8" id="KW-0808">Transferase</keyword>
<dbReference type="InterPro" id="IPR001048">
    <property type="entry name" value="Asp/Glu/Uridylate_kinase"/>
</dbReference>
<name>A0ABV8RK76_9SPHN</name>
<comment type="caution">
    <text evidence="10">The sequence shown here is derived from an EMBL/GenBank/DDBJ whole genome shotgun (WGS) entry which is preliminary data.</text>
</comment>
<accession>A0ABV8RK76</accession>
<dbReference type="HAMAP" id="MF_00456">
    <property type="entry name" value="ProB"/>
    <property type="match status" value="1"/>
</dbReference>
<feature type="domain" description="PUA" evidence="9">
    <location>
        <begin position="284"/>
        <end position="366"/>
    </location>
</feature>
<evidence type="ECO:0000256" key="5">
    <source>
        <dbReference type="ARBA" id="ARBA00022741"/>
    </source>
</evidence>
<dbReference type="PROSITE" id="PS50890">
    <property type="entry name" value="PUA"/>
    <property type="match status" value="1"/>
</dbReference>
<dbReference type="InterPro" id="IPR002478">
    <property type="entry name" value="PUA"/>
</dbReference>
<keyword evidence="3 8" id="KW-0641">Proline biosynthesis</keyword>
<comment type="subcellular location">
    <subcellularLocation>
        <location evidence="8">Cytoplasm</location>
    </subcellularLocation>
</comment>
<dbReference type="InterPro" id="IPR015947">
    <property type="entry name" value="PUA-like_sf"/>
</dbReference>
<dbReference type="NCBIfam" id="TIGR01027">
    <property type="entry name" value="proB"/>
    <property type="match status" value="1"/>
</dbReference>
<comment type="function">
    <text evidence="8">Catalyzes the transfer of a phosphate group to glutamate to form L-glutamate 5-phosphate.</text>
</comment>
<evidence type="ECO:0000256" key="2">
    <source>
        <dbReference type="ARBA" id="ARBA00022605"/>
    </source>
</evidence>
<feature type="binding site" evidence="8">
    <location>
        <begin position="220"/>
        <end position="226"/>
    </location>
    <ligand>
        <name>ATP</name>
        <dbReference type="ChEBI" id="CHEBI:30616"/>
    </ligand>
</feature>
<dbReference type="CDD" id="cd04242">
    <property type="entry name" value="AAK_G5K_ProB"/>
    <property type="match status" value="1"/>
</dbReference>
<evidence type="ECO:0000256" key="4">
    <source>
        <dbReference type="ARBA" id="ARBA00022679"/>
    </source>
</evidence>
<dbReference type="Gene3D" id="3.40.1160.10">
    <property type="entry name" value="Acetylglutamate kinase-like"/>
    <property type="match status" value="1"/>
</dbReference>
<dbReference type="InterPro" id="IPR019797">
    <property type="entry name" value="Glutamate_5-kinase_CS"/>
</dbReference>
<dbReference type="Pfam" id="PF01472">
    <property type="entry name" value="PUA"/>
    <property type="match status" value="1"/>
</dbReference>
<dbReference type="PRINTS" id="PR00474">
    <property type="entry name" value="GLU5KINASE"/>
</dbReference>
<dbReference type="Pfam" id="PF00696">
    <property type="entry name" value="AA_kinase"/>
    <property type="match status" value="1"/>
</dbReference>